<sequence length="180" mass="18531">MVCCGKHSGEQAIDPATNKPVVTVGAGVLDAPTSAAAAAAAYGTPNAMSRLPPFFFVKMPDPEPEDEVQIEVHQKEVAGIIKDADGNTNSKVTPPKGAGDPISYQQNTGGGNNGQEEENSRDVVSSGLRPDQTSSSAPPTGGGDKGFGHQMRPDADFYRQGPLQPNNTPPVSTGDTSAGE</sequence>
<gene>
    <name evidence="2" type="ORF">CEUSTIGMA_g12156.t1</name>
</gene>
<accession>A0A250XNR9</accession>
<dbReference type="AlphaFoldDB" id="A0A250XNR9"/>
<evidence type="ECO:0000313" key="3">
    <source>
        <dbReference type="Proteomes" id="UP000232323"/>
    </source>
</evidence>
<feature type="compositionally biased region" description="Polar residues" evidence="1">
    <location>
        <begin position="163"/>
        <end position="180"/>
    </location>
</feature>
<evidence type="ECO:0000256" key="1">
    <source>
        <dbReference type="SAM" id="MobiDB-lite"/>
    </source>
</evidence>
<organism evidence="2 3">
    <name type="scientific">Chlamydomonas eustigma</name>
    <dbReference type="NCBI Taxonomy" id="1157962"/>
    <lineage>
        <taxon>Eukaryota</taxon>
        <taxon>Viridiplantae</taxon>
        <taxon>Chlorophyta</taxon>
        <taxon>core chlorophytes</taxon>
        <taxon>Chlorophyceae</taxon>
        <taxon>CS clade</taxon>
        <taxon>Chlamydomonadales</taxon>
        <taxon>Chlamydomonadaceae</taxon>
        <taxon>Chlamydomonas</taxon>
    </lineage>
</organism>
<protein>
    <submittedName>
        <fullName evidence="2">Uncharacterized protein</fullName>
    </submittedName>
</protein>
<proteinExistence type="predicted"/>
<evidence type="ECO:0000313" key="2">
    <source>
        <dbReference type="EMBL" id="GAX84734.1"/>
    </source>
</evidence>
<dbReference type="EMBL" id="BEGY01000134">
    <property type="protein sequence ID" value="GAX84734.1"/>
    <property type="molecule type" value="Genomic_DNA"/>
</dbReference>
<reference evidence="2 3" key="1">
    <citation type="submission" date="2017-08" db="EMBL/GenBank/DDBJ databases">
        <title>Acidophilic green algal genome provides insights into adaptation to an acidic environment.</title>
        <authorList>
            <person name="Hirooka S."/>
            <person name="Hirose Y."/>
            <person name="Kanesaki Y."/>
            <person name="Higuchi S."/>
            <person name="Fujiwara T."/>
            <person name="Onuma R."/>
            <person name="Era A."/>
            <person name="Ohbayashi R."/>
            <person name="Uzuka A."/>
            <person name="Nozaki H."/>
            <person name="Yoshikawa H."/>
            <person name="Miyagishima S.Y."/>
        </authorList>
    </citation>
    <scope>NUCLEOTIDE SEQUENCE [LARGE SCALE GENOMIC DNA]</scope>
    <source>
        <strain evidence="2 3">NIES-2499</strain>
    </source>
</reference>
<comment type="caution">
    <text evidence="2">The sequence shown here is derived from an EMBL/GenBank/DDBJ whole genome shotgun (WGS) entry which is preliminary data.</text>
</comment>
<keyword evidence="3" id="KW-1185">Reference proteome</keyword>
<feature type="region of interest" description="Disordered" evidence="1">
    <location>
        <begin position="73"/>
        <end position="180"/>
    </location>
</feature>
<name>A0A250XNR9_9CHLO</name>
<dbReference type="Proteomes" id="UP000232323">
    <property type="component" value="Unassembled WGS sequence"/>
</dbReference>